<evidence type="ECO:0000256" key="5">
    <source>
        <dbReference type="ARBA" id="ARBA00023065"/>
    </source>
</evidence>
<organism evidence="9 10">
    <name type="scientific">Pelagerythrobacter marinus</name>
    <dbReference type="NCBI Taxonomy" id="538382"/>
    <lineage>
        <taxon>Bacteria</taxon>
        <taxon>Pseudomonadati</taxon>
        <taxon>Pseudomonadota</taxon>
        <taxon>Alphaproteobacteria</taxon>
        <taxon>Sphingomonadales</taxon>
        <taxon>Erythrobacteraceae</taxon>
        <taxon>Pelagerythrobacter</taxon>
    </lineage>
</organism>
<protein>
    <recommendedName>
        <fullName evidence="8">Cation efflux protein transmembrane domain-containing protein</fullName>
    </recommendedName>
</protein>
<evidence type="ECO:0000256" key="3">
    <source>
        <dbReference type="ARBA" id="ARBA00022692"/>
    </source>
</evidence>
<comment type="subcellular location">
    <subcellularLocation>
        <location evidence="1">Membrane</location>
        <topology evidence="1">Multi-pass membrane protein</topology>
    </subcellularLocation>
</comment>
<dbReference type="SUPFAM" id="SSF161111">
    <property type="entry name" value="Cation efflux protein transmembrane domain-like"/>
    <property type="match status" value="1"/>
</dbReference>
<dbReference type="PANTHER" id="PTHR45755:SF4">
    <property type="entry name" value="ZINC TRANSPORTER 7"/>
    <property type="match status" value="1"/>
</dbReference>
<keyword evidence="3 7" id="KW-0812">Transmembrane</keyword>
<accession>A0ABW9UXG9</accession>
<comment type="caution">
    <text evidence="9">The sequence shown here is derived from an EMBL/GenBank/DDBJ whole genome shotgun (WGS) entry which is preliminary data.</text>
</comment>
<keyword evidence="4 7" id="KW-1133">Transmembrane helix</keyword>
<evidence type="ECO:0000313" key="9">
    <source>
        <dbReference type="EMBL" id="MXO68639.1"/>
    </source>
</evidence>
<dbReference type="InterPro" id="IPR045316">
    <property type="entry name" value="Msc2-like"/>
</dbReference>
<keyword evidence="10" id="KW-1185">Reference proteome</keyword>
<evidence type="ECO:0000313" key="10">
    <source>
        <dbReference type="Proteomes" id="UP000444401"/>
    </source>
</evidence>
<evidence type="ECO:0000259" key="8">
    <source>
        <dbReference type="Pfam" id="PF01545"/>
    </source>
</evidence>
<evidence type="ECO:0000256" key="6">
    <source>
        <dbReference type="ARBA" id="ARBA00023136"/>
    </source>
</evidence>
<keyword evidence="2" id="KW-0813">Transport</keyword>
<dbReference type="Proteomes" id="UP000444401">
    <property type="component" value="Unassembled WGS sequence"/>
</dbReference>
<feature type="transmembrane region" description="Helical" evidence="7">
    <location>
        <begin position="26"/>
        <end position="45"/>
    </location>
</feature>
<evidence type="ECO:0000256" key="4">
    <source>
        <dbReference type="ARBA" id="ARBA00022989"/>
    </source>
</evidence>
<feature type="domain" description="Cation efflux protein transmembrane" evidence="8">
    <location>
        <begin position="26"/>
        <end position="107"/>
    </location>
</feature>
<keyword evidence="6 7" id="KW-0472">Membrane</keyword>
<feature type="transmembrane region" description="Helical" evidence="7">
    <location>
        <begin position="94"/>
        <end position="114"/>
    </location>
</feature>
<dbReference type="InterPro" id="IPR058533">
    <property type="entry name" value="Cation_efflux_TM"/>
</dbReference>
<dbReference type="Pfam" id="PF01545">
    <property type="entry name" value="Cation_efflux"/>
    <property type="match status" value="1"/>
</dbReference>
<keyword evidence="5" id="KW-0406">Ion transport</keyword>
<dbReference type="EMBL" id="WTYO01000003">
    <property type="protein sequence ID" value="MXO68639.1"/>
    <property type="molecule type" value="Genomic_DNA"/>
</dbReference>
<gene>
    <name evidence="9" type="ORF">GRI72_07345</name>
</gene>
<name>A0ABW9UXG9_9SPHN</name>
<sequence>MACLALAHDYQILSASHDAHERRTRYVVALTAAMMVVEIVAGLWTGSMALLADGIHTATHAGALGVTAFAYWFARRHANNPPFTFGTGKVGEPAGLASALVLAIFAIGMGRWSWTPLRIVRNSERWGL</sequence>
<evidence type="ECO:0000256" key="7">
    <source>
        <dbReference type="SAM" id="Phobius"/>
    </source>
</evidence>
<dbReference type="Gene3D" id="1.20.1510.10">
    <property type="entry name" value="Cation efflux protein transmembrane domain"/>
    <property type="match status" value="1"/>
</dbReference>
<proteinExistence type="predicted"/>
<dbReference type="InterPro" id="IPR027469">
    <property type="entry name" value="Cation_efflux_TMD_sf"/>
</dbReference>
<evidence type="ECO:0000256" key="1">
    <source>
        <dbReference type="ARBA" id="ARBA00004141"/>
    </source>
</evidence>
<evidence type="ECO:0000256" key="2">
    <source>
        <dbReference type="ARBA" id="ARBA00022448"/>
    </source>
</evidence>
<reference evidence="9 10" key="1">
    <citation type="submission" date="2019-12" db="EMBL/GenBank/DDBJ databases">
        <title>Genomic-based taxomic classification of the family Erythrobacteraceae.</title>
        <authorList>
            <person name="Xu L."/>
        </authorList>
    </citation>
    <scope>NUCLEOTIDE SEQUENCE [LARGE SCALE GENOMIC DNA]</scope>
    <source>
        <strain evidence="9 10">H32</strain>
    </source>
</reference>
<dbReference type="PANTHER" id="PTHR45755">
    <property type="match status" value="1"/>
</dbReference>